<evidence type="ECO:0000256" key="4">
    <source>
        <dbReference type="ARBA" id="ARBA00022989"/>
    </source>
</evidence>
<evidence type="ECO:0000256" key="2">
    <source>
        <dbReference type="ARBA" id="ARBA00022475"/>
    </source>
</evidence>
<dbReference type="PANTHER" id="PTHR37937">
    <property type="entry name" value="CONJUGATIVE TRANSFER: DNA TRANSPORT"/>
    <property type="match status" value="1"/>
</dbReference>
<keyword evidence="4 6" id="KW-1133">Transmembrane helix</keyword>
<feature type="transmembrane region" description="Helical" evidence="6">
    <location>
        <begin position="15"/>
        <end position="40"/>
    </location>
</feature>
<name>A0A8S5RV31_9CAUD</name>
<dbReference type="InterPro" id="IPR051539">
    <property type="entry name" value="T4SS-coupling_protein"/>
</dbReference>
<dbReference type="InterPro" id="IPR027417">
    <property type="entry name" value="P-loop_NTPase"/>
</dbReference>
<proteinExistence type="predicted"/>
<dbReference type="GO" id="GO:0005886">
    <property type="term" value="C:plasma membrane"/>
    <property type="evidence" value="ECO:0007669"/>
    <property type="project" value="UniProtKB-SubCell"/>
</dbReference>
<dbReference type="InterPro" id="IPR032689">
    <property type="entry name" value="TraG-D_C"/>
</dbReference>
<keyword evidence="2" id="KW-1003">Cell membrane</keyword>
<evidence type="ECO:0000313" key="8">
    <source>
        <dbReference type="EMBL" id="DAF42613.1"/>
    </source>
</evidence>
<evidence type="ECO:0000256" key="3">
    <source>
        <dbReference type="ARBA" id="ARBA00022692"/>
    </source>
</evidence>
<evidence type="ECO:0000259" key="7">
    <source>
        <dbReference type="Pfam" id="PF12696"/>
    </source>
</evidence>
<protein>
    <submittedName>
        <fullName evidence="8">Conjugal transfer protein</fullName>
    </submittedName>
</protein>
<feature type="transmembrane region" description="Helical" evidence="6">
    <location>
        <begin position="49"/>
        <end position="67"/>
    </location>
</feature>
<sequence>MQEELYNVPKKTNSLLPLFILSGMAVLPGFIASLITYYILFRKLKQKPIVIYSFLAVVSFFIFIWNLIAHPLTSMNISNHTSFMTAYLYLCSIAYVILTFFIVFHQARQLKLYPELKVMKGWAYNFEYKKTPYELYKRKQNIKSLKEGNEYAYDSAPLGILADKVFMESNDAGDVKYFDKERIVRSYYTERCGHTAATGQTGAGKTYTMLQLMRNDIEAGNPVFAIDFKKGTEYPYYLAKWAKEHGRQFYHFTAGKPGTYNNPFCDNQASYDPLATGTATSKADMMLNLRQWDGASEVYKKRTKDILESIFYLLENVDREKTKQYINWHEGGLSQFVSALQLKNLYALIEQFKIDVTNKEHAGIRVSGGDKRRLSALLGLYEELNSPQGKGLLEQINGLVSNCRTLIMSSYGDWLAKGETPYHINLFEFATSEEAPVVLFSFNPQEESDFAKYMGSIILSDLSRTSAYKNAQGNKDLVGVYLDEFQILDPATVADLLEKARSSKMYILLSLQSLEQIVKSSSANGTAVRDSIVDTIQNFIIHKGSGQNTAEELAKIIGQANMKKYVESGQRNSSLFQLNWRNSRNSRVNTQVEPDWIVSPSKFQNLSAPVKENNYTSTAYYITKACAEKEFASMERAVARKVQIIVDEELLQPIPEDFIRKFNNSFNADKNEQKYLKNIQTKTEQIEPLEDLDFTPVYDFEDVKEEDFTEPNSLMDGLEELNIQVRTPHKDLIKQNRKESLETKKKKVSFDDFI</sequence>
<accession>A0A8S5RV31</accession>
<dbReference type="SUPFAM" id="SSF52540">
    <property type="entry name" value="P-loop containing nucleoside triphosphate hydrolases"/>
    <property type="match status" value="1"/>
</dbReference>
<dbReference type="Gene3D" id="3.40.50.300">
    <property type="entry name" value="P-loop containing nucleotide triphosphate hydrolases"/>
    <property type="match status" value="2"/>
</dbReference>
<evidence type="ECO:0000256" key="5">
    <source>
        <dbReference type="ARBA" id="ARBA00023136"/>
    </source>
</evidence>
<feature type="domain" description="TraD/TraG TraM recognition site" evidence="7">
    <location>
        <begin position="478"/>
        <end position="606"/>
    </location>
</feature>
<evidence type="ECO:0000256" key="6">
    <source>
        <dbReference type="SAM" id="Phobius"/>
    </source>
</evidence>
<comment type="subcellular location">
    <subcellularLocation>
        <location evidence="1">Cell membrane</location>
        <topology evidence="1">Multi-pass membrane protein</topology>
    </subcellularLocation>
</comment>
<reference evidence="8" key="1">
    <citation type="journal article" date="2021" name="Proc. Natl. Acad. Sci. U.S.A.">
        <title>A Catalog of Tens of Thousands of Viruses from Human Metagenomes Reveals Hidden Associations with Chronic Diseases.</title>
        <authorList>
            <person name="Tisza M.J."/>
            <person name="Buck C.B."/>
        </authorList>
    </citation>
    <scope>NUCLEOTIDE SEQUENCE</scope>
    <source>
        <strain evidence="8">CtHip2</strain>
    </source>
</reference>
<evidence type="ECO:0000256" key="1">
    <source>
        <dbReference type="ARBA" id="ARBA00004651"/>
    </source>
</evidence>
<keyword evidence="3 6" id="KW-0812">Transmembrane</keyword>
<organism evidence="8">
    <name type="scientific">Siphoviridae sp. ctHip2</name>
    <dbReference type="NCBI Taxonomy" id="2827830"/>
    <lineage>
        <taxon>Viruses</taxon>
        <taxon>Duplodnaviria</taxon>
        <taxon>Heunggongvirae</taxon>
        <taxon>Uroviricota</taxon>
        <taxon>Caudoviricetes</taxon>
    </lineage>
</organism>
<keyword evidence="5 6" id="KW-0472">Membrane</keyword>
<dbReference type="PANTHER" id="PTHR37937:SF1">
    <property type="entry name" value="CONJUGATIVE TRANSFER: DNA TRANSPORT"/>
    <property type="match status" value="1"/>
</dbReference>
<dbReference type="Pfam" id="PF12696">
    <property type="entry name" value="TraG-D_C"/>
    <property type="match status" value="1"/>
</dbReference>
<dbReference type="EMBL" id="BK032497">
    <property type="protein sequence ID" value="DAF42613.1"/>
    <property type="molecule type" value="Genomic_DNA"/>
</dbReference>
<feature type="transmembrane region" description="Helical" evidence="6">
    <location>
        <begin position="87"/>
        <end position="104"/>
    </location>
</feature>